<accession>A0ABW1YSJ7</accession>
<dbReference type="InterPro" id="IPR023772">
    <property type="entry name" value="DNA-bd_HTH_TetR-type_CS"/>
</dbReference>
<protein>
    <submittedName>
        <fullName evidence="7">TetR family transcriptional regulator</fullName>
    </submittedName>
</protein>
<feature type="domain" description="HTH tetR-type" evidence="6">
    <location>
        <begin position="10"/>
        <end position="70"/>
    </location>
</feature>
<keyword evidence="3 5" id="KW-0238">DNA-binding</keyword>
<proteinExistence type="predicted"/>
<dbReference type="RefSeq" id="WP_193192524.1">
    <property type="nucleotide sequence ID" value="NZ_JACZFR010000029.1"/>
</dbReference>
<evidence type="ECO:0000256" key="1">
    <source>
        <dbReference type="ARBA" id="ARBA00022491"/>
    </source>
</evidence>
<sequence>MAKRRKEDALETRERILDAAITVFHKHGVARPSLTEIAELAGVTRGAVYGHFRNKGDLFAALTERVKFPGEKLCESAGEELKKDPLGVLRTRWLWLFQEVASNRQWQLILEIVFHRCELVTESGEIHQRLIQGHAEGVERMRELISMAVAKGQLPADLDIDLAVPMLHGALVGVLEEWLLQPQIGDLGELGERYIDAMIDMVRVSPTLRRQQQKVAVMH</sequence>
<dbReference type="InterPro" id="IPR009057">
    <property type="entry name" value="Homeodomain-like_sf"/>
</dbReference>
<name>A0ABW1YSJ7_9GAMM</name>
<dbReference type="PANTHER" id="PTHR30055">
    <property type="entry name" value="HTH-TYPE TRANSCRIPTIONAL REGULATOR RUTR"/>
    <property type="match status" value="1"/>
</dbReference>
<dbReference type="SUPFAM" id="SSF48498">
    <property type="entry name" value="Tetracyclin repressor-like, C-terminal domain"/>
    <property type="match status" value="1"/>
</dbReference>
<dbReference type="Gene3D" id="1.10.357.10">
    <property type="entry name" value="Tetracycline Repressor, domain 2"/>
    <property type="match status" value="1"/>
</dbReference>
<evidence type="ECO:0000256" key="5">
    <source>
        <dbReference type="PROSITE-ProRule" id="PRU00335"/>
    </source>
</evidence>
<dbReference type="PROSITE" id="PS50977">
    <property type="entry name" value="HTH_TETR_2"/>
    <property type="match status" value="1"/>
</dbReference>
<evidence type="ECO:0000256" key="4">
    <source>
        <dbReference type="ARBA" id="ARBA00023163"/>
    </source>
</evidence>
<dbReference type="PANTHER" id="PTHR30055:SF240">
    <property type="entry name" value="HTH-TYPE TRANSCRIPTIONAL REGULATOR ACRR"/>
    <property type="match status" value="1"/>
</dbReference>
<dbReference type="InterPro" id="IPR001647">
    <property type="entry name" value="HTH_TetR"/>
</dbReference>
<reference evidence="8" key="1">
    <citation type="journal article" date="2019" name="Int. J. Syst. Evol. Microbiol.">
        <title>The Global Catalogue of Microorganisms (GCM) 10K type strain sequencing project: providing services to taxonomists for standard genome sequencing and annotation.</title>
        <authorList>
            <consortium name="The Broad Institute Genomics Platform"/>
            <consortium name="The Broad Institute Genome Sequencing Center for Infectious Disease"/>
            <person name="Wu L."/>
            <person name="Ma J."/>
        </authorList>
    </citation>
    <scope>NUCLEOTIDE SEQUENCE [LARGE SCALE GENOMIC DNA]</scope>
    <source>
        <strain evidence="8">CGMCC 1.13718</strain>
    </source>
</reference>
<gene>
    <name evidence="7" type="ORF">ACFQBM_20855</name>
</gene>
<dbReference type="EMBL" id="JBHSVR010000001">
    <property type="protein sequence ID" value="MFC6635727.1"/>
    <property type="molecule type" value="Genomic_DNA"/>
</dbReference>
<dbReference type="InterPro" id="IPR050109">
    <property type="entry name" value="HTH-type_TetR-like_transc_reg"/>
</dbReference>
<dbReference type="Pfam" id="PF08361">
    <property type="entry name" value="TetR_C_2"/>
    <property type="match status" value="1"/>
</dbReference>
<comment type="caution">
    <text evidence="7">The sequence shown here is derived from an EMBL/GenBank/DDBJ whole genome shotgun (WGS) entry which is preliminary data.</text>
</comment>
<evidence type="ECO:0000259" key="6">
    <source>
        <dbReference type="PROSITE" id="PS50977"/>
    </source>
</evidence>
<feature type="DNA-binding region" description="H-T-H motif" evidence="5">
    <location>
        <begin position="33"/>
        <end position="52"/>
    </location>
</feature>
<evidence type="ECO:0000313" key="7">
    <source>
        <dbReference type="EMBL" id="MFC6635727.1"/>
    </source>
</evidence>
<evidence type="ECO:0000256" key="3">
    <source>
        <dbReference type="ARBA" id="ARBA00023125"/>
    </source>
</evidence>
<evidence type="ECO:0000256" key="2">
    <source>
        <dbReference type="ARBA" id="ARBA00023015"/>
    </source>
</evidence>
<evidence type="ECO:0000313" key="8">
    <source>
        <dbReference type="Proteomes" id="UP001596425"/>
    </source>
</evidence>
<dbReference type="Proteomes" id="UP001596425">
    <property type="component" value="Unassembled WGS sequence"/>
</dbReference>
<dbReference type="InterPro" id="IPR036271">
    <property type="entry name" value="Tet_transcr_reg_TetR-rel_C_sf"/>
</dbReference>
<keyword evidence="2" id="KW-0805">Transcription regulation</keyword>
<dbReference type="SUPFAM" id="SSF46689">
    <property type="entry name" value="Homeodomain-like"/>
    <property type="match status" value="1"/>
</dbReference>
<organism evidence="7 8">
    <name type="scientific">Microbulbifer taiwanensis</name>
    <dbReference type="NCBI Taxonomy" id="986746"/>
    <lineage>
        <taxon>Bacteria</taxon>
        <taxon>Pseudomonadati</taxon>
        <taxon>Pseudomonadota</taxon>
        <taxon>Gammaproteobacteria</taxon>
        <taxon>Cellvibrionales</taxon>
        <taxon>Microbulbiferaceae</taxon>
        <taxon>Microbulbifer</taxon>
    </lineage>
</organism>
<keyword evidence="4" id="KW-0804">Transcription</keyword>
<dbReference type="InterPro" id="IPR013572">
    <property type="entry name" value="Tscrpt_reg_MAATS_C"/>
</dbReference>
<keyword evidence="1" id="KW-0678">Repressor</keyword>
<dbReference type="PRINTS" id="PR00455">
    <property type="entry name" value="HTHTETR"/>
</dbReference>
<keyword evidence="8" id="KW-1185">Reference proteome</keyword>
<dbReference type="PROSITE" id="PS01081">
    <property type="entry name" value="HTH_TETR_1"/>
    <property type="match status" value="1"/>
</dbReference>
<dbReference type="Pfam" id="PF00440">
    <property type="entry name" value="TetR_N"/>
    <property type="match status" value="1"/>
</dbReference>